<evidence type="ECO:0000313" key="3">
    <source>
        <dbReference type="Proteomes" id="UP000011885"/>
    </source>
</evidence>
<reference evidence="2 3" key="1">
    <citation type="journal article" date="2013" name="Mar. Genomics">
        <title>Expression of sulfatases in Rhodopirellula baltica and the diversity of sulfatases in the genus Rhodopirellula.</title>
        <authorList>
            <person name="Wegner C.E."/>
            <person name="Richter-Heitmann T."/>
            <person name="Klindworth A."/>
            <person name="Klockow C."/>
            <person name="Richter M."/>
            <person name="Achstetter T."/>
            <person name="Glockner F.O."/>
            <person name="Harder J."/>
        </authorList>
    </citation>
    <scope>NUCLEOTIDE SEQUENCE [LARGE SCALE GENOMIC DNA]</scope>
    <source>
        <strain evidence="2 3">SM41</strain>
    </source>
</reference>
<evidence type="ECO:0000313" key="2">
    <source>
        <dbReference type="EMBL" id="EMI57570.1"/>
    </source>
</evidence>
<dbReference type="Proteomes" id="UP000011885">
    <property type="component" value="Unassembled WGS sequence"/>
</dbReference>
<proteinExistence type="predicted"/>
<gene>
    <name evidence="2" type="ORF">RSSM_00991</name>
</gene>
<organism evidence="2 3">
    <name type="scientific">Rhodopirellula sallentina SM41</name>
    <dbReference type="NCBI Taxonomy" id="1263870"/>
    <lineage>
        <taxon>Bacteria</taxon>
        <taxon>Pseudomonadati</taxon>
        <taxon>Planctomycetota</taxon>
        <taxon>Planctomycetia</taxon>
        <taxon>Pirellulales</taxon>
        <taxon>Pirellulaceae</taxon>
        <taxon>Rhodopirellula</taxon>
    </lineage>
</organism>
<dbReference type="InterPro" id="IPR013424">
    <property type="entry name" value="Ice-binding_C"/>
</dbReference>
<protein>
    <submittedName>
        <fullName evidence="2">PEP-CTERM bacterial domain protein</fullName>
    </submittedName>
</protein>
<feature type="domain" description="Ice-binding protein C-terminal" evidence="1">
    <location>
        <begin position="121"/>
        <end position="144"/>
    </location>
</feature>
<evidence type="ECO:0000259" key="1">
    <source>
        <dbReference type="Pfam" id="PF07589"/>
    </source>
</evidence>
<name>M5U7Z9_9BACT</name>
<comment type="caution">
    <text evidence="2">The sequence shown here is derived from an EMBL/GenBank/DDBJ whole genome shotgun (WGS) entry which is preliminary data.</text>
</comment>
<keyword evidence="3" id="KW-1185">Reference proteome</keyword>
<dbReference type="AlphaFoldDB" id="M5U7Z9"/>
<sequence length="150" mass="14979">MDLAPVGGTLTNWQANAAIEDSSFQIGAAGNPSNIIGIGGSSDSLGVGDGLGVNVGQQVTLGTLTFNASNDGVLEFLNGVDINGPNPPPVFQEVEYSGIGGTSDPITFVFDPSSPALTATAVPEPSSLAALGVLGLVSGAIRRRRKAAKA</sequence>
<dbReference type="Pfam" id="PF07589">
    <property type="entry name" value="PEP-CTERM"/>
    <property type="match status" value="1"/>
</dbReference>
<dbReference type="EMBL" id="ANOH01000080">
    <property type="protein sequence ID" value="EMI57570.1"/>
    <property type="molecule type" value="Genomic_DNA"/>
</dbReference>
<dbReference type="NCBIfam" id="TIGR02595">
    <property type="entry name" value="PEP_CTERM"/>
    <property type="match status" value="1"/>
</dbReference>
<accession>M5U7Z9</accession>
<dbReference type="PATRIC" id="fig|1263870.3.peg.1077"/>